<accession>A0A381ZFB0</accession>
<evidence type="ECO:0000313" key="1">
    <source>
        <dbReference type="EMBL" id="SVA87641.1"/>
    </source>
</evidence>
<proteinExistence type="predicted"/>
<dbReference type="Gene3D" id="1.25.40.10">
    <property type="entry name" value="Tetratricopeptide repeat domain"/>
    <property type="match status" value="1"/>
</dbReference>
<dbReference type="SUPFAM" id="SSF46785">
    <property type="entry name" value="Winged helix' DNA-binding domain"/>
    <property type="match status" value="1"/>
</dbReference>
<name>A0A381ZFB0_9ZZZZ</name>
<dbReference type="InterPro" id="IPR011990">
    <property type="entry name" value="TPR-like_helical_dom_sf"/>
</dbReference>
<dbReference type="SUPFAM" id="SSF81901">
    <property type="entry name" value="HCP-like"/>
    <property type="match status" value="1"/>
</dbReference>
<sequence length="339" mass="40152">MPLEKDNIYEFGFGRSDSVSKNVNLLDEAVFSFIYGGLFKVLKSLELSSILDLEIVFRLYINFLKGLSFYDIQYFTQSPERTLWRRLKYLEEKNIIKKLKNQKDKRTNRFLLSKNSYQTLSNSIPKEDLAITISKISMSYADKLWMFNVRDPNKVRKTLLNLARSAVSLNENNYLCQFSFALAYYYGGNFDLTLNHSYNSIKLNNKFAHGRRLFGSALFQIDEKKRAYSEMNKALNLYDDIYGQWRTYFELWRFNFLDENLKESQKYSKKLLQLQPEYPQSYIAYLTSCNKNDSSIKAKKEKLFNLLAHFAPGMIKNFHSWMRDDQSKKVIESLKFHFS</sequence>
<organism evidence="1">
    <name type="scientific">marine metagenome</name>
    <dbReference type="NCBI Taxonomy" id="408172"/>
    <lineage>
        <taxon>unclassified sequences</taxon>
        <taxon>metagenomes</taxon>
        <taxon>ecological metagenomes</taxon>
    </lineage>
</organism>
<reference evidence="1" key="1">
    <citation type="submission" date="2018-05" db="EMBL/GenBank/DDBJ databases">
        <authorList>
            <person name="Lanie J.A."/>
            <person name="Ng W.-L."/>
            <person name="Kazmierczak K.M."/>
            <person name="Andrzejewski T.M."/>
            <person name="Davidsen T.M."/>
            <person name="Wayne K.J."/>
            <person name="Tettelin H."/>
            <person name="Glass J.I."/>
            <person name="Rusch D."/>
            <person name="Podicherti R."/>
            <person name="Tsui H.-C.T."/>
            <person name="Winkler M.E."/>
        </authorList>
    </citation>
    <scope>NUCLEOTIDE SEQUENCE</scope>
</reference>
<gene>
    <name evidence="1" type="ORF">METZ01_LOCUS140495</name>
</gene>
<protein>
    <submittedName>
        <fullName evidence="1">Uncharacterized protein</fullName>
    </submittedName>
</protein>
<dbReference type="AlphaFoldDB" id="A0A381ZFB0"/>
<dbReference type="InterPro" id="IPR036390">
    <property type="entry name" value="WH_DNA-bd_sf"/>
</dbReference>
<dbReference type="EMBL" id="UINC01021004">
    <property type="protein sequence ID" value="SVA87641.1"/>
    <property type="molecule type" value="Genomic_DNA"/>
</dbReference>